<evidence type="ECO:0000256" key="2">
    <source>
        <dbReference type="SAM" id="Phobius"/>
    </source>
</evidence>
<feature type="compositionally biased region" description="Basic and acidic residues" evidence="1">
    <location>
        <begin position="169"/>
        <end position="182"/>
    </location>
</feature>
<evidence type="ECO:0000313" key="3">
    <source>
        <dbReference type="EMBL" id="WXA93628.1"/>
    </source>
</evidence>
<dbReference type="PRINTS" id="PR01217">
    <property type="entry name" value="PRICHEXTENSN"/>
</dbReference>
<dbReference type="EMBL" id="CP089982">
    <property type="protein sequence ID" value="WXA93628.1"/>
    <property type="molecule type" value="Genomic_DNA"/>
</dbReference>
<keyword evidence="4" id="KW-1185">Reference proteome</keyword>
<dbReference type="InterPro" id="IPR011990">
    <property type="entry name" value="TPR-like_helical_dom_sf"/>
</dbReference>
<sequence length="311" mass="32738">MNDDDLLELATSALREEPADPPVDPMLTLRRIQSSVAQKNRRVRRMRTFLLPIAATLATSTAFAAATGKLTPVFRAVETAIFPSTTRELPVTPPPSPAAPKAKAAAPPAAPAPPPPVDEVPPPPAVEPAPPAPAAAAPPVVHAPRVAKSVAAQTPSTPSPIEKELAKLAGKEPVKPSADESVKSIPAPAPAQEKETVEGHVSGRAGMDARGAVEPPSAPLDPADDLYLRAHQLHFGKADPASTLASWDAYLQAAPNGRFAPEARFNRALVLVKMNRRDEAAAALIPFANGTYGTYRRNEARALLDILRTPH</sequence>
<dbReference type="Proteomes" id="UP001379533">
    <property type="component" value="Chromosome"/>
</dbReference>
<name>A0ABZ2K4L7_9BACT</name>
<feature type="transmembrane region" description="Helical" evidence="2">
    <location>
        <begin position="49"/>
        <end position="66"/>
    </location>
</feature>
<reference evidence="3 4" key="1">
    <citation type="submission" date="2021-12" db="EMBL/GenBank/DDBJ databases">
        <title>Discovery of the Pendulisporaceae a myxobacterial family with distinct sporulation behavior and unique specialized metabolism.</title>
        <authorList>
            <person name="Garcia R."/>
            <person name="Popoff A."/>
            <person name="Bader C.D."/>
            <person name="Loehr J."/>
            <person name="Walesch S."/>
            <person name="Walt C."/>
            <person name="Boldt J."/>
            <person name="Bunk B."/>
            <person name="Haeckl F.J.F.P.J."/>
            <person name="Gunesch A.P."/>
            <person name="Birkelbach J."/>
            <person name="Nuebel U."/>
            <person name="Pietschmann T."/>
            <person name="Bach T."/>
            <person name="Mueller R."/>
        </authorList>
    </citation>
    <scope>NUCLEOTIDE SEQUENCE [LARGE SCALE GENOMIC DNA]</scope>
    <source>
        <strain evidence="3 4">MSr12523</strain>
    </source>
</reference>
<organism evidence="3 4">
    <name type="scientific">Pendulispora brunnea</name>
    <dbReference type="NCBI Taxonomy" id="2905690"/>
    <lineage>
        <taxon>Bacteria</taxon>
        <taxon>Pseudomonadati</taxon>
        <taxon>Myxococcota</taxon>
        <taxon>Myxococcia</taxon>
        <taxon>Myxococcales</taxon>
        <taxon>Sorangiineae</taxon>
        <taxon>Pendulisporaceae</taxon>
        <taxon>Pendulispora</taxon>
    </lineage>
</organism>
<protein>
    <submittedName>
        <fullName evidence="3">Uncharacterized protein</fullName>
    </submittedName>
</protein>
<keyword evidence="2" id="KW-0812">Transmembrane</keyword>
<evidence type="ECO:0000313" key="4">
    <source>
        <dbReference type="Proteomes" id="UP001379533"/>
    </source>
</evidence>
<gene>
    <name evidence="3" type="ORF">LZC95_45145</name>
</gene>
<accession>A0ABZ2K4L7</accession>
<feature type="region of interest" description="Disordered" evidence="1">
    <location>
        <begin position="169"/>
        <end position="200"/>
    </location>
</feature>
<feature type="region of interest" description="Disordered" evidence="1">
    <location>
        <begin position="86"/>
        <end position="140"/>
    </location>
</feature>
<dbReference type="RefSeq" id="WP_394844228.1">
    <property type="nucleotide sequence ID" value="NZ_CP089982.1"/>
</dbReference>
<proteinExistence type="predicted"/>
<dbReference type="Gene3D" id="1.25.40.10">
    <property type="entry name" value="Tetratricopeptide repeat domain"/>
    <property type="match status" value="1"/>
</dbReference>
<evidence type="ECO:0000256" key="1">
    <source>
        <dbReference type="SAM" id="MobiDB-lite"/>
    </source>
</evidence>
<keyword evidence="2" id="KW-0472">Membrane</keyword>
<feature type="compositionally biased region" description="Pro residues" evidence="1">
    <location>
        <begin position="108"/>
        <end position="133"/>
    </location>
</feature>
<keyword evidence="2" id="KW-1133">Transmembrane helix</keyword>